<feature type="transmembrane region" description="Helical" evidence="18">
    <location>
        <begin position="939"/>
        <end position="960"/>
    </location>
</feature>
<dbReference type="Proteomes" id="UP000285301">
    <property type="component" value="Unassembled WGS sequence"/>
</dbReference>
<evidence type="ECO:0000256" key="6">
    <source>
        <dbReference type="ARBA" id="ARBA00022723"/>
    </source>
</evidence>
<feature type="binding site" evidence="16">
    <location>
        <position position="400"/>
    </location>
    <ligand>
        <name>ATP</name>
        <dbReference type="ChEBI" id="CHEBI:30616"/>
    </ligand>
</feature>
<keyword evidence="4" id="KW-1003">Cell membrane</keyword>
<feature type="binding site" evidence="16">
    <location>
        <position position="768"/>
    </location>
    <ligand>
        <name>ATP</name>
        <dbReference type="ChEBI" id="CHEBI:30616"/>
    </ligand>
</feature>
<organism evidence="21 22">
    <name type="scientific">Dinothrombium tinctorium</name>
    <dbReference type="NCBI Taxonomy" id="1965070"/>
    <lineage>
        <taxon>Eukaryota</taxon>
        <taxon>Metazoa</taxon>
        <taxon>Ecdysozoa</taxon>
        <taxon>Arthropoda</taxon>
        <taxon>Chelicerata</taxon>
        <taxon>Arachnida</taxon>
        <taxon>Acari</taxon>
        <taxon>Acariformes</taxon>
        <taxon>Trombidiformes</taxon>
        <taxon>Prostigmata</taxon>
        <taxon>Anystina</taxon>
        <taxon>Parasitengona</taxon>
        <taxon>Trombidioidea</taxon>
        <taxon>Trombidiidae</taxon>
        <taxon>Dinothrombium</taxon>
    </lineage>
</organism>
<keyword evidence="22" id="KW-1185">Reference proteome</keyword>
<dbReference type="GO" id="GO:0016887">
    <property type="term" value="F:ATP hydrolysis activity"/>
    <property type="evidence" value="ECO:0007669"/>
    <property type="project" value="InterPro"/>
</dbReference>
<keyword evidence="9 17" id="KW-0460">Magnesium</keyword>
<feature type="binding site" evidence="16">
    <location>
        <position position="520"/>
    </location>
    <ligand>
        <name>ATP</name>
        <dbReference type="ChEBI" id="CHEBI:30616"/>
    </ligand>
</feature>
<keyword evidence="5 18" id="KW-0812">Transmembrane</keyword>
<dbReference type="InterPro" id="IPR023299">
    <property type="entry name" value="ATPase_P-typ_cyto_dom_N"/>
</dbReference>
<dbReference type="Gene3D" id="3.40.50.1000">
    <property type="entry name" value="HAD superfamily/HAD-like"/>
    <property type="match status" value="1"/>
</dbReference>
<dbReference type="GO" id="GO:0000287">
    <property type="term" value="F:magnesium ion binding"/>
    <property type="evidence" value="ECO:0007669"/>
    <property type="project" value="UniProtKB-UniRule"/>
</dbReference>
<dbReference type="FunFam" id="3.40.50.1000:FF:000014">
    <property type="entry name" value="Phospholipid-transporting ATPase"/>
    <property type="match status" value="1"/>
</dbReference>
<feature type="binding site" evidence="17">
    <location>
        <position position="764"/>
    </location>
    <ligand>
        <name>Mg(2+)</name>
        <dbReference type="ChEBI" id="CHEBI:18420"/>
    </ligand>
</feature>
<dbReference type="SFLD" id="SFLDS00003">
    <property type="entry name" value="Haloacid_Dehalogenase"/>
    <property type="match status" value="1"/>
</dbReference>
<feature type="transmembrane region" description="Helical" evidence="18">
    <location>
        <begin position="331"/>
        <end position="350"/>
    </location>
</feature>
<comment type="catalytic activity">
    <reaction evidence="13 18">
        <text>ATP + H2O + phospholipidSide 1 = ADP + phosphate + phospholipidSide 2.</text>
        <dbReference type="EC" id="7.6.2.1"/>
    </reaction>
</comment>
<dbReference type="Pfam" id="PF13246">
    <property type="entry name" value="Cation_ATPase"/>
    <property type="match status" value="1"/>
</dbReference>
<feature type="transmembrane region" description="Helical" evidence="18">
    <location>
        <begin position="1011"/>
        <end position="1031"/>
    </location>
</feature>
<feature type="transmembrane region" description="Helical" evidence="18">
    <location>
        <begin position="291"/>
        <end position="311"/>
    </location>
</feature>
<dbReference type="InterPro" id="IPR001757">
    <property type="entry name" value="P_typ_ATPase"/>
</dbReference>
<evidence type="ECO:0000256" key="17">
    <source>
        <dbReference type="PIRSR" id="PIRSR606539-3"/>
    </source>
</evidence>
<keyword evidence="8 16" id="KW-0067">ATP-binding</keyword>
<evidence type="ECO:0000256" key="8">
    <source>
        <dbReference type="ARBA" id="ARBA00022840"/>
    </source>
</evidence>
<feature type="binding site" evidence="17">
    <location>
        <position position="402"/>
    </location>
    <ligand>
        <name>Mg(2+)</name>
        <dbReference type="ChEBI" id="CHEBI:18420"/>
    </ligand>
</feature>
<reference evidence="21 22" key="1">
    <citation type="journal article" date="2018" name="Gigascience">
        <title>Genomes of trombidid mites reveal novel predicted allergens and laterally-transferred genes associated with secondary metabolism.</title>
        <authorList>
            <person name="Dong X."/>
            <person name="Chaisiri K."/>
            <person name="Xia D."/>
            <person name="Armstrong S.D."/>
            <person name="Fang Y."/>
            <person name="Donnelly M.J."/>
            <person name="Kadowaki T."/>
            <person name="McGarry J.W."/>
            <person name="Darby A.C."/>
            <person name="Makepeace B.L."/>
        </authorList>
    </citation>
    <scope>NUCLEOTIDE SEQUENCE [LARGE SCALE GENOMIC DNA]</scope>
    <source>
        <strain evidence="21">UoL-WK</strain>
    </source>
</reference>
<comment type="similarity">
    <text evidence="3 18">Belongs to the cation transport ATPase (P-type) (TC 3.A.3) family. Type IV subfamily.</text>
</comment>
<dbReference type="Pfam" id="PF16209">
    <property type="entry name" value="PhoLip_ATPase_N"/>
    <property type="match status" value="1"/>
</dbReference>
<feature type="binding site" evidence="16">
    <location>
        <position position="767"/>
    </location>
    <ligand>
        <name>ATP</name>
        <dbReference type="ChEBI" id="CHEBI:30616"/>
    </ligand>
</feature>
<evidence type="ECO:0000256" key="18">
    <source>
        <dbReference type="RuleBase" id="RU362033"/>
    </source>
</evidence>
<evidence type="ECO:0000256" key="11">
    <source>
        <dbReference type="ARBA" id="ARBA00022989"/>
    </source>
</evidence>
<dbReference type="EMBL" id="NCKU01000233">
    <property type="protein sequence ID" value="RWS16411.1"/>
    <property type="molecule type" value="Genomic_DNA"/>
</dbReference>
<evidence type="ECO:0000256" key="4">
    <source>
        <dbReference type="ARBA" id="ARBA00022475"/>
    </source>
</evidence>
<evidence type="ECO:0000256" key="14">
    <source>
        <dbReference type="ARBA" id="ARBA00051303"/>
    </source>
</evidence>
<feature type="transmembrane region" description="Helical" evidence="18">
    <location>
        <begin position="856"/>
        <end position="874"/>
    </location>
</feature>
<feature type="binding site" evidence="16">
    <location>
        <position position="575"/>
    </location>
    <ligand>
        <name>ATP</name>
        <dbReference type="ChEBI" id="CHEBI:30616"/>
    </ligand>
</feature>
<feature type="binding site" evidence="16">
    <location>
        <position position="401"/>
    </location>
    <ligand>
        <name>ATP</name>
        <dbReference type="ChEBI" id="CHEBI:30616"/>
    </ligand>
</feature>
<feature type="binding site" evidence="16">
    <location>
        <position position="656"/>
    </location>
    <ligand>
        <name>ATP</name>
        <dbReference type="ChEBI" id="CHEBI:30616"/>
    </ligand>
</feature>
<keyword evidence="7 16" id="KW-0547">Nucleotide-binding</keyword>
<feature type="binding site" evidence="16">
    <location>
        <position position="402"/>
    </location>
    <ligand>
        <name>ATP</name>
        <dbReference type="ChEBI" id="CHEBI:30616"/>
    </ligand>
</feature>
<evidence type="ECO:0000256" key="2">
    <source>
        <dbReference type="ARBA" id="ARBA00004236"/>
    </source>
</evidence>
<feature type="domain" description="P-type ATPase C-terminal" evidence="20">
    <location>
        <begin position="790"/>
        <end position="1040"/>
    </location>
</feature>
<feature type="binding site" evidence="16">
    <location>
        <position position="657"/>
    </location>
    <ligand>
        <name>ATP</name>
        <dbReference type="ChEBI" id="CHEBI:30616"/>
    </ligand>
</feature>
<dbReference type="InterPro" id="IPR023298">
    <property type="entry name" value="ATPase_P-typ_TM_dom_sf"/>
</dbReference>
<name>A0A3S3P788_9ACAR</name>
<sequence length="1124" mass="126659">MRMERLEEDSSIVTRVNTPTIASHPNSRIVFIAGKNTFITNVVNTAKYNPLSFLPKFLFEQFRRYSNIFFLMIALLQQIPNVSPTGRFTTAVPLFCILFVSAVKEIFEDIKRHAADRSVNSALALVLNSDTGKWDHKQWKDIAVGDIVKCTNEQFFPSDLLLLASSEPNGMCYIETANLDGETNLKIRQSLAATFNCVTSELLLKHLRLASVECEPPNKHLYEFHGNLKVDDTIIPINPEQILLRGAKLKNTNWIFGCVLYTGHETKLMMNSMLQTPLKQSRVEKKTNTQVLSLFGILIAIGLISTIFSVYWATDNKHWYIGDVKDLSSNFAFTFLTFIILYNNLIPISLQVSLEVVRFFQAQFINSDLEMYCEEYDTPAVARTSNLNEELGQVKYILSDKTGTLTRNVMEFKRCSIAGTIYTENDFNKIIELLNSSHANAVYVKEFLTLLAVCHTVVPEKSDDPIDKGVKYQAASPDEGALVKGARLIGYEFTTRTPNYVLINALGKVEKYEILNVLEFTSERKRMSVIVKDEEGKIKIYVKGADTVLYDRLSDTRFSEVTVSHLEQFASLGLRTLCCAYAEIDGNEYEKWSKDYQTSLTATLNNKDNGTAEIMERMEGKLTLLGATAIEDKLQDGVPDAIDTLLKAGIKIWVLTGDKQETAINISHSCKLLMYNNPLIVINEESLDATREAIRETEATGDSVLVVDGKSLKYALSSDLKRDFMEIALACRAVICCRVSPMQKAEIVELVKLQTNQVTLAIGDGANDVAMIRAANVGVGISGLEGLQAAHSADYSISQFRFLTRLLLVHGSWSLARLCKLILYSFYKNIALYVIELWFASVSAWSGQTIFERWTIGLYNVIFTMAPPLAIGIFDRQCSAETMMKYPALYKSNNQNFNVRLFWIWIGFAILHSLLLFWLTYFAIMNDNLWANGLSDGGYLVFGNILYTYVVITVCLKAGLEICAWTWVTHASIWGSIASWFIFLIIYSNFWPTLPLAADMVAMYKLCFSTAVFWMGLPVIPFATLLTDLVYKVVSRTCFKTLADEVTELELSSSSSQTILTETARLIRNVFDTTKRGKRHRRRKVDSELELQHGYAFSQEEHGAVPQSQIIRVYDSTKAKPSGV</sequence>
<dbReference type="InterPro" id="IPR008250">
    <property type="entry name" value="ATPase_P-typ_transduc_dom_A_sf"/>
</dbReference>
<protein>
    <recommendedName>
        <fullName evidence="18">Phospholipid-transporting ATPase</fullName>
        <ecNumber evidence="18">7.6.2.1</ecNumber>
    </recommendedName>
</protein>
<feature type="binding site" evidence="16">
    <location>
        <position position="543"/>
    </location>
    <ligand>
        <name>ATP</name>
        <dbReference type="ChEBI" id="CHEBI:30616"/>
    </ligand>
</feature>
<dbReference type="OrthoDB" id="377733at2759"/>
<dbReference type="InterPro" id="IPR032630">
    <property type="entry name" value="P_typ_ATPase_c"/>
</dbReference>
<evidence type="ECO:0000256" key="9">
    <source>
        <dbReference type="ARBA" id="ARBA00022842"/>
    </source>
</evidence>
<feature type="binding site" evidence="16">
    <location>
        <position position="738"/>
    </location>
    <ligand>
        <name>ATP</name>
        <dbReference type="ChEBI" id="CHEBI:30616"/>
    </ligand>
</feature>
<dbReference type="Gene3D" id="3.40.1110.10">
    <property type="entry name" value="Calcium-transporting ATPase, cytoplasmic domain N"/>
    <property type="match status" value="1"/>
</dbReference>
<dbReference type="NCBIfam" id="TIGR01652">
    <property type="entry name" value="ATPase-Plipid"/>
    <property type="match status" value="2"/>
</dbReference>
<feature type="transmembrane region" description="Helical" evidence="18">
    <location>
        <begin position="901"/>
        <end position="924"/>
    </location>
</feature>
<feature type="binding site" evidence="16">
    <location>
        <position position="744"/>
    </location>
    <ligand>
        <name>ATP</name>
        <dbReference type="ChEBI" id="CHEBI:30616"/>
    </ligand>
</feature>
<dbReference type="PROSITE" id="PS00154">
    <property type="entry name" value="ATPASE_E1_E2"/>
    <property type="match status" value="1"/>
</dbReference>
<feature type="active site" description="4-aspartylphosphate intermediate" evidence="15">
    <location>
        <position position="400"/>
    </location>
</feature>
<comment type="catalytic activity">
    <reaction evidence="14">
        <text>a 1,2-diacyl-sn-glycero-3-phospho-L-serine(out) + ATP + H2O = a 1,2-diacyl-sn-glycero-3-phospho-L-serine(in) + ADP + phosphate + H(+)</text>
        <dbReference type="Rhea" id="RHEA:38567"/>
        <dbReference type="ChEBI" id="CHEBI:15377"/>
        <dbReference type="ChEBI" id="CHEBI:15378"/>
        <dbReference type="ChEBI" id="CHEBI:30616"/>
        <dbReference type="ChEBI" id="CHEBI:43474"/>
        <dbReference type="ChEBI" id="CHEBI:57262"/>
        <dbReference type="ChEBI" id="CHEBI:456216"/>
    </reaction>
    <physiologicalReaction direction="left-to-right" evidence="14">
        <dbReference type="Rhea" id="RHEA:38568"/>
    </physiologicalReaction>
</comment>
<keyword evidence="12 18" id="KW-0472">Membrane</keyword>
<feature type="binding site" evidence="16">
    <location>
        <position position="658"/>
    </location>
    <ligand>
        <name>ATP</name>
        <dbReference type="ChEBI" id="CHEBI:30616"/>
    </ligand>
</feature>
<keyword evidence="11 18" id="KW-1133">Transmembrane helix</keyword>
<dbReference type="InterPro" id="IPR023214">
    <property type="entry name" value="HAD_sf"/>
</dbReference>
<feature type="transmembrane region" description="Helical" evidence="18">
    <location>
        <begin position="972"/>
        <end position="991"/>
    </location>
</feature>
<dbReference type="GO" id="GO:0005524">
    <property type="term" value="F:ATP binding"/>
    <property type="evidence" value="ECO:0007669"/>
    <property type="project" value="UniProtKB-UniRule"/>
</dbReference>
<comment type="caution">
    <text evidence="21">The sequence shown here is derived from an EMBL/GenBank/DDBJ whole genome shotgun (WGS) entry which is preliminary data.</text>
</comment>
<dbReference type="Pfam" id="PF16212">
    <property type="entry name" value="PhoLip_ATPase_C"/>
    <property type="match status" value="1"/>
</dbReference>
<proteinExistence type="inferred from homology"/>
<feature type="binding site" evidence="17">
    <location>
        <position position="400"/>
    </location>
    <ligand>
        <name>Mg(2+)</name>
        <dbReference type="ChEBI" id="CHEBI:18420"/>
    </ligand>
</feature>
<evidence type="ECO:0000256" key="1">
    <source>
        <dbReference type="ARBA" id="ARBA00004141"/>
    </source>
</evidence>
<comment type="cofactor">
    <cofactor evidence="17">
        <name>Mg(2+)</name>
        <dbReference type="ChEBI" id="CHEBI:18420"/>
    </cofactor>
</comment>
<dbReference type="AlphaFoldDB" id="A0A3S3P788"/>
<dbReference type="SUPFAM" id="SSF81653">
    <property type="entry name" value="Calcium ATPase, transduction domain A"/>
    <property type="match status" value="1"/>
</dbReference>
<evidence type="ECO:0000256" key="15">
    <source>
        <dbReference type="PIRSR" id="PIRSR606539-1"/>
    </source>
</evidence>
<dbReference type="Gene3D" id="2.70.150.10">
    <property type="entry name" value="Calcium-transporting ATPase, cytoplasmic transduction domain A"/>
    <property type="match status" value="1"/>
</dbReference>
<feature type="binding site" evidence="16">
    <location>
        <position position="479"/>
    </location>
    <ligand>
        <name>ATP</name>
        <dbReference type="ChEBI" id="CHEBI:30616"/>
    </ligand>
</feature>
<evidence type="ECO:0000259" key="19">
    <source>
        <dbReference type="Pfam" id="PF16209"/>
    </source>
</evidence>
<dbReference type="GO" id="GO:0045332">
    <property type="term" value="P:phospholipid translocation"/>
    <property type="evidence" value="ECO:0007669"/>
    <property type="project" value="TreeGrafter"/>
</dbReference>
<keyword evidence="10 18" id="KW-1278">Translocase</keyword>
<evidence type="ECO:0000256" key="13">
    <source>
        <dbReference type="ARBA" id="ARBA00034036"/>
    </source>
</evidence>
<dbReference type="InterPro" id="IPR032631">
    <property type="entry name" value="P-type_ATPase_N"/>
</dbReference>
<accession>A0A3S3P788</accession>
<dbReference type="PANTHER" id="PTHR24092:SF150">
    <property type="entry name" value="PHOSPHOLIPID-TRANSPORTING ATPASE"/>
    <property type="match status" value="1"/>
</dbReference>
<dbReference type="STRING" id="1965070.A0A3S3P788"/>
<dbReference type="SUPFAM" id="SSF81665">
    <property type="entry name" value="Calcium ATPase, transmembrane domain M"/>
    <property type="match status" value="1"/>
</dbReference>
<evidence type="ECO:0000256" key="16">
    <source>
        <dbReference type="PIRSR" id="PIRSR606539-2"/>
    </source>
</evidence>
<dbReference type="EC" id="7.6.2.1" evidence="18"/>
<dbReference type="PANTHER" id="PTHR24092">
    <property type="entry name" value="PROBABLE PHOSPHOLIPID-TRANSPORTING ATPASE"/>
    <property type="match status" value="1"/>
</dbReference>
<comment type="subcellular location">
    <subcellularLocation>
        <location evidence="2">Cell membrane</location>
    </subcellularLocation>
    <subcellularLocation>
        <location evidence="1 18">Membrane</location>
        <topology evidence="1 18">Multi-pass membrane protein</topology>
    </subcellularLocation>
</comment>
<dbReference type="PRINTS" id="PR00119">
    <property type="entry name" value="CATATPASE"/>
</dbReference>
<evidence type="ECO:0000256" key="3">
    <source>
        <dbReference type="ARBA" id="ARBA00008109"/>
    </source>
</evidence>
<evidence type="ECO:0000256" key="10">
    <source>
        <dbReference type="ARBA" id="ARBA00022967"/>
    </source>
</evidence>
<dbReference type="GO" id="GO:0005802">
    <property type="term" value="C:trans-Golgi network"/>
    <property type="evidence" value="ECO:0007669"/>
    <property type="project" value="TreeGrafter"/>
</dbReference>
<dbReference type="InterPro" id="IPR018303">
    <property type="entry name" value="ATPase_P-typ_P_site"/>
</dbReference>
<feature type="binding site" evidence="17">
    <location>
        <position position="768"/>
    </location>
    <ligand>
        <name>Mg(2+)</name>
        <dbReference type="ChEBI" id="CHEBI:18420"/>
    </ligand>
</feature>
<dbReference type="FunFam" id="2.70.150.10:FF:000021">
    <property type="entry name" value="Phospholipid-transporting ATPase"/>
    <property type="match status" value="1"/>
</dbReference>
<dbReference type="SUPFAM" id="SSF56784">
    <property type="entry name" value="HAD-like"/>
    <property type="match status" value="1"/>
</dbReference>
<evidence type="ECO:0000256" key="7">
    <source>
        <dbReference type="ARBA" id="ARBA00022741"/>
    </source>
</evidence>
<dbReference type="CDD" id="cd02073">
    <property type="entry name" value="P-type_ATPase_APLT_Dnf-like"/>
    <property type="match status" value="1"/>
</dbReference>
<feature type="domain" description="P-type ATPase N-terminal" evidence="19">
    <location>
        <begin position="35"/>
        <end position="90"/>
    </location>
</feature>
<dbReference type="GO" id="GO:0005886">
    <property type="term" value="C:plasma membrane"/>
    <property type="evidence" value="ECO:0007669"/>
    <property type="project" value="UniProtKB-SubCell"/>
</dbReference>
<dbReference type="GO" id="GO:0090556">
    <property type="term" value="F:phosphatidylserine floppase activity"/>
    <property type="evidence" value="ECO:0007669"/>
    <property type="project" value="RHEA"/>
</dbReference>
<evidence type="ECO:0000313" key="22">
    <source>
        <dbReference type="Proteomes" id="UP000285301"/>
    </source>
</evidence>
<dbReference type="SFLD" id="SFLDG00002">
    <property type="entry name" value="C1.7:_P-type_atpase_like"/>
    <property type="match status" value="1"/>
</dbReference>
<evidence type="ECO:0000313" key="21">
    <source>
        <dbReference type="EMBL" id="RWS16411.1"/>
    </source>
</evidence>
<dbReference type="InterPro" id="IPR044492">
    <property type="entry name" value="P_typ_ATPase_HD_dom"/>
</dbReference>
<dbReference type="NCBIfam" id="TIGR01494">
    <property type="entry name" value="ATPase_P-type"/>
    <property type="match status" value="2"/>
</dbReference>
<evidence type="ECO:0000256" key="5">
    <source>
        <dbReference type="ARBA" id="ARBA00022692"/>
    </source>
</evidence>
<dbReference type="SUPFAM" id="SSF81660">
    <property type="entry name" value="Metal cation-transporting ATPase, ATP-binding domain N"/>
    <property type="match status" value="1"/>
</dbReference>
<gene>
    <name evidence="21" type="ORF">B4U79_07195</name>
</gene>
<dbReference type="InterPro" id="IPR006539">
    <property type="entry name" value="P-type_ATPase_IV"/>
</dbReference>
<dbReference type="InterPro" id="IPR036412">
    <property type="entry name" value="HAD-like_sf"/>
</dbReference>
<keyword evidence="6 17" id="KW-0479">Metal-binding</keyword>
<evidence type="ECO:0000256" key="12">
    <source>
        <dbReference type="ARBA" id="ARBA00023136"/>
    </source>
</evidence>
<dbReference type="SFLD" id="SFLDF00027">
    <property type="entry name" value="p-type_atpase"/>
    <property type="match status" value="1"/>
</dbReference>
<evidence type="ECO:0000259" key="20">
    <source>
        <dbReference type="Pfam" id="PF16212"/>
    </source>
</evidence>